<evidence type="ECO:0000313" key="12">
    <source>
        <dbReference type="EMBL" id="GET36235.1"/>
    </source>
</evidence>
<accession>A0AAV3X846</accession>
<dbReference type="InterPro" id="IPR000073">
    <property type="entry name" value="AB_hydrolase_1"/>
</dbReference>
<dbReference type="Gene3D" id="3.40.50.1820">
    <property type="entry name" value="alpha/beta hydrolase"/>
    <property type="match status" value="1"/>
</dbReference>
<dbReference type="PIRSF" id="PIRSF006431">
    <property type="entry name" value="Pept_S33"/>
    <property type="match status" value="1"/>
</dbReference>
<keyword evidence="7 8" id="KW-0378">Hydrolase</keyword>
<keyword evidence="13" id="KW-1185">Reference proteome</keyword>
<feature type="active site" description="Proton donor" evidence="9">
    <location>
        <position position="294"/>
    </location>
</feature>
<dbReference type="AlphaFoldDB" id="A0AAV3X846"/>
<dbReference type="EMBL" id="BLAY01000010">
    <property type="protein sequence ID" value="GET36235.1"/>
    <property type="molecule type" value="Genomic_DNA"/>
</dbReference>
<reference evidence="12" key="1">
    <citation type="submission" date="2019-10" db="EMBL/GenBank/DDBJ databases">
        <title>Draft genome sequece of Microseira wollei NIES-4236.</title>
        <authorList>
            <person name="Yamaguchi H."/>
            <person name="Suzuki S."/>
            <person name="Kawachi M."/>
        </authorList>
    </citation>
    <scope>NUCLEOTIDE SEQUENCE</scope>
    <source>
        <strain evidence="12">NIES-4236</strain>
    </source>
</reference>
<comment type="subcellular location">
    <subcellularLocation>
        <location evidence="2 8">Cytoplasm</location>
    </subcellularLocation>
</comment>
<dbReference type="SUPFAM" id="SSF53474">
    <property type="entry name" value="alpha/beta-Hydrolases"/>
    <property type="match status" value="1"/>
</dbReference>
<evidence type="ECO:0000256" key="2">
    <source>
        <dbReference type="ARBA" id="ARBA00004496"/>
    </source>
</evidence>
<evidence type="ECO:0000259" key="11">
    <source>
        <dbReference type="Pfam" id="PF00561"/>
    </source>
</evidence>
<dbReference type="NCBIfam" id="TIGR01249">
    <property type="entry name" value="pro_imino_pep_1"/>
    <property type="match status" value="1"/>
</dbReference>
<comment type="similarity">
    <text evidence="3 8 10">Belongs to the peptidase S33 family.</text>
</comment>
<keyword evidence="5 8" id="KW-0963">Cytoplasm</keyword>
<dbReference type="GO" id="GO:0006508">
    <property type="term" value="P:proteolysis"/>
    <property type="evidence" value="ECO:0007669"/>
    <property type="project" value="UniProtKB-KW"/>
</dbReference>
<feature type="active site" evidence="9">
    <location>
        <position position="266"/>
    </location>
</feature>
<dbReference type="GO" id="GO:0005737">
    <property type="term" value="C:cytoplasm"/>
    <property type="evidence" value="ECO:0007669"/>
    <property type="project" value="UniProtKB-SubCell"/>
</dbReference>
<comment type="caution">
    <text evidence="12">The sequence shown here is derived from an EMBL/GenBank/DDBJ whole genome shotgun (WGS) entry which is preliminary data.</text>
</comment>
<dbReference type="PANTHER" id="PTHR43722:SF1">
    <property type="entry name" value="PROLINE IMINOPEPTIDASE"/>
    <property type="match status" value="1"/>
</dbReference>
<dbReference type="InterPro" id="IPR029058">
    <property type="entry name" value="AB_hydrolase_fold"/>
</dbReference>
<comment type="catalytic activity">
    <reaction evidence="1 8 10">
        <text>Release of N-terminal proline from a peptide.</text>
        <dbReference type="EC" id="3.4.11.5"/>
    </reaction>
</comment>
<feature type="domain" description="AB hydrolase-1" evidence="11">
    <location>
        <begin position="35"/>
        <end position="296"/>
    </location>
</feature>
<dbReference type="PANTHER" id="PTHR43722">
    <property type="entry name" value="PROLINE IMINOPEPTIDASE"/>
    <property type="match status" value="1"/>
</dbReference>
<feature type="active site" description="Nucleophile" evidence="9">
    <location>
        <position position="110"/>
    </location>
</feature>
<evidence type="ECO:0000256" key="9">
    <source>
        <dbReference type="PIRSR" id="PIRSR006431-1"/>
    </source>
</evidence>
<sequence>MRELYPPREPYNSGYLKVSDLHRIHFEESGNPQGKPIVLLHGGPGGGCPPFYRQYFDPEKWRLVMFDQRGCGQSQPHAELPENTTWDLVNDIEKLREHLNIEQWVVFGGSWGSTLSLAYSQTHPDRCKGLILRGIFMLRQKEIRWFYQEGASYIFPDAWEEYVKPIPINERDDMLTAYYKRLTSPDAQIRLEAARAWSIWEASTSRLFPDFDLKQRFGVDTFAEAFARIECHYFINKGFLQPEDQLILNVNRIRHIPAVIVQGRYDVVCPMMSAWELHRAWEEAEFIVVPDAGHSMSEPGIRSALIEATDKFAGF</sequence>
<dbReference type="RefSeq" id="WP_226575529.1">
    <property type="nucleotide sequence ID" value="NZ_BLAY01000010.1"/>
</dbReference>
<evidence type="ECO:0000256" key="10">
    <source>
        <dbReference type="RuleBase" id="RU003421"/>
    </source>
</evidence>
<dbReference type="Proteomes" id="UP001050975">
    <property type="component" value="Unassembled WGS sequence"/>
</dbReference>
<evidence type="ECO:0000256" key="3">
    <source>
        <dbReference type="ARBA" id="ARBA00010088"/>
    </source>
</evidence>
<evidence type="ECO:0000256" key="7">
    <source>
        <dbReference type="ARBA" id="ARBA00022801"/>
    </source>
</evidence>
<dbReference type="GO" id="GO:0004177">
    <property type="term" value="F:aminopeptidase activity"/>
    <property type="evidence" value="ECO:0007669"/>
    <property type="project" value="UniProtKB-UniRule"/>
</dbReference>
<keyword evidence="4 8" id="KW-0031">Aminopeptidase</keyword>
<dbReference type="EC" id="3.4.11.5" evidence="8 10"/>
<dbReference type="PRINTS" id="PR00793">
    <property type="entry name" value="PROAMNOPTASE"/>
</dbReference>
<protein>
    <recommendedName>
        <fullName evidence="8 10">Proline iminopeptidase</fullName>
        <shortName evidence="8">PIP</shortName>
        <ecNumber evidence="8 10">3.4.11.5</ecNumber>
    </recommendedName>
    <alternativeName>
        <fullName evidence="8">Prolyl aminopeptidase</fullName>
    </alternativeName>
</protein>
<keyword evidence="6 8" id="KW-0645">Protease</keyword>
<evidence type="ECO:0000256" key="5">
    <source>
        <dbReference type="ARBA" id="ARBA00022490"/>
    </source>
</evidence>
<dbReference type="Pfam" id="PF00561">
    <property type="entry name" value="Abhydrolase_1"/>
    <property type="match status" value="1"/>
</dbReference>
<name>A0AAV3X846_9CYAN</name>
<dbReference type="InterPro" id="IPR002410">
    <property type="entry name" value="Peptidase_S33"/>
</dbReference>
<proteinExistence type="inferred from homology"/>
<evidence type="ECO:0000256" key="6">
    <source>
        <dbReference type="ARBA" id="ARBA00022670"/>
    </source>
</evidence>
<gene>
    <name evidence="12" type="ORF">MiSe_09830</name>
</gene>
<organism evidence="12 13">
    <name type="scientific">Microseira wollei NIES-4236</name>
    <dbReference type="NCBI Taxonomy" id="2530354"/>
    <lineage>
        <taxon>Bacteria</taxon>
        <taxon>Bacillati</taxon>
        <taxon>Cyanobacteriota</taxon>
        <taxon>Cyanophyceae</taxon>
        <taxon>Oscillatoriophycideae</taxon>
        <taxon>Aerosakkonematales</taxon>
        <taxon>Aerosakkonemataceae</taxon>
        <taxon>Microseira</taxon>
    </lineage>
</organism>
<evidence type="ECO:0000256" key="8">
    <source>
        <dbReference type="PIRNR" id="PIRNR006431"/>
    </source>
</evidence>
<dbReference type="InterPro" id="IPR005944">
    <property type="entry name" value="Pro_iminopeptidase"/>
</dbReference>
<evidence type="ECO:0000313" key="13">
    <source>
        <dbReference type="Proteomes" id="UP001050975"/>
    </source>
</evidence>
<evidence type="ECO:0000256" key="4">
    <source>
        <dbReference type="ARBA" id="ARBA00022438"/>
    </source>
</evidence>
<evidence type="ECO:0000256" key="1">
    <source>
        <dbReference type="ARBA" id="ARBA00001585"/>
    </source>
</evidence>